<dbReference type="InterPro" id="IPR042099">
    <property type="entry name" value="ANL_N_sf"/>
</dbReference>
<dbReference type="InterPro" id="IPR020845">
    <property type="entry name" value="AMP-binding_CS"/>
</dbReference>
<keyword evidence="5" id="KW-1185">Reference proteome</keyword>
<evidence type="ECO:0000259" key="3">
    <source>
        <dbReference type="Pfam" id="PF13193"/>
    </source>
</evidence>
<dbReference type="Proteomes" id="UP001597365">
    <property type="component" value="Unassembled WGS sequence"/>
</dbReference>
<feature type="domain" description="AMP-binding enzyme C-terminal" evidence="3">
    <location>
        <begin position="719"/>
        <end position="800"/>
    </location>
</feature>
<protein>
    <submittedName>
        <fullName evidence="4">Amino acid adenylation domain-containing protein</fullName>
    </submittedName>
</protein>
<feature type="domain" description="AMP-dependent synthetase/ligase" evidence="2">
    <location>
        <begin position="311"/>
        <end position="656"/>
    </location>
</feature>
<feature type="region of interest" description="Disordered" evidence="1">
    <location>
        <begin position="793"/>
        <end position="813"/>
    </location>
</feature>
<reference evidence="5" key="1">
    <citation type="journal article" date="2019" name="Int. J. Syst. Evol. Microbiol.">
        <title>The Global Catalogue of Microorganisms (GCM) 10K type strain sequencing project: providing services to taxonomists for standard genome sequencing and annotation.</title>
        <authorList>
            <consortium name="The Broad Institute Genomics Platform"/>
            <consortium name="The Broad Institute Genome Sequencing Center for Infectious Disease"/>
            <person name="Wu L."/>
            <person name="Ma J."/>
        </authorList>
    </citation>
    <scope>NUCLEOTIDE SEQUENCE [LARGE SCALE GENOMIC DNA]</scope>
    <source>
        <strain evidence="5">CGMCC 4.7455</strain>
    </source>
</reference>
<comment type="caution">
    <text evidence="4">The sequence shown here is derived from an EMBL/GenBank/DDBJ whole genome shotgun (WGS) entry which is preliminary data.</text>
</comment>
<dbReference type="RefSeq" id="WP_380903924.1">
    <property type="nucleotide sequence ID" value="NZ_JBHUFU010000019.1"/>
</dbReference>
<dbReference type="NCBIfam" id="TIGR01733">
    <property type="entry name" value="AA-adenyl-dom"/>
    <property type="match status" value="1"/>
</dbReference>
<evidence type="ECO:0000259" key="2">
    <source>
        <dbReference type="Pfam" id="PF00501"/>
    </source>
</evidence>
<accession>A0ABW4PTH9</accession>
<name>A0ABW4PTH9_9ACTN</name>
<evidence type="ECO:0000313" key="5">
    <source>
        <dbReference type="Proteomes" id="UP001597365"/>
    </source>
</evidence>
<dbReference type="Gene3D" id="3.40.50.12780">
    <property type="entry name" value="N-terminal domain of ligase-like"/>
    <property type="match status" value="1"/>
</dbReference>
<dbReference type="EMBL" id="JBHUFU010000019">
    <property type="protein sequence ID" value="MFD1832731.1"/>
    <property type="molecule type" value="Genomic_DNA"/>
</dbReference>
<dbReference type="SUPFAM" id="SSF56801">
    <property type="entry name" value="Acetyl-CoA synthetase-like"/>
    <property type="match status" value="1"/>
</dbReference>
<organism evidence="4 5">
    <name type="scientific">Streptomyces desertarenae</name>
    <dbReference type="NCBI Taxonomy" id="2666184"/>
    <lineage>
        <taxon>Bacteria</taxon>
        <taxon>Bacillati</taxon>
        <taxon>Actinomycetota</taxon>
        <taxon>Actinomycetes</taxon>
        <taxon>Kitasatosporales</taxon>
        <taxon>Streptomycetaceae</taxon>
        <taxon>Streptomyces</taxon>
    </lineage>
</organism>
<dbReference type="PANTHER" id="PTHR45527">
    <property type="entry name" value="NONRIBOSOMAL PEPTIDE SYNTHETASE"/>
    <property type="match status" value="1"/>
</dbReference>
<dbReference type="InterPro" id="IPR025110">
    <property type="entry name" value="AMP-bd_C"/>
</dbReference>
<sequence length="813" mass="85938">MKNETVAADGSRAAVLEADPSVSHWYAALHVAGPLDPASLRTAWRTAVSRVLGAGAGAGTTVHFTDRTAPPLPAPGGPVVCLHAVRLAAEEHGLLPAARRDAVDGGDFARLLDALAAGYGAAAGTPPDTDPLRSAAPGNAVRFDWGAGIRRRAAALAAVHGTVPAAVVLAAFRALLHRHRGDHGDISFRELLDQWPLPPSAAGLALRSVTAYGAEETPGGLHLELDGHPSSVGGALRYGVPHDARSAECLLEQAHVLLDAALDDPCLTIGRLPLETPDRLLAALRDADRLLPPGSGPRPVHLLVGGDAGDDAPAVEWDGRAVGYGALRDRADRIARHLLSRGARDGATVAVRMPPGDLRVAVLIAVMASGARLLWLGTGAAGERNRAMLRELRPVCMVLDGDGDGDELAGWYVRELGGRLLDAARARRTAAPADAPAPAAARPDRHAYVAFTSGSTGRPKGIPQTHAALAQFAQWLGRQFAMGPGARVAQWVAPEHDPALCEVFATLVAGGTLCPVPDRVRANPDRLVPWLAQQRITHIQTVPSFARDLLTAVADGAERPGSLRHVLLMGEALRGDLVNDLRDAFPGVRVANLYGPTETIAATWHEAEGTERGTVPIGRPIPGRQVLVLDGDDRPCPAGVTGEIVIHSPYVTDGYLGTADRSAFRPVEALPGTEPGARADAGWYRTGDLARRRWDGALEFRGRKDFQVKVFGNRVELTEIEAALASHPSVHECAVVPQANESGLVTRLTVYVVPHRGADGTGRAAAREWRAHLRRHFGPLTLPATFREVPDRLPRNAAGKIDRSRLPGAARPD</sequence>
<dbReference type="PROSITE" id="PS00455">
    <property type="entry name" value="AMP_BINDING"/>
    <property type="match status" value="1"/>
</dbReference>
<dbReference type="Pfam" id="PF00501">
    <property type="entry name" value="AMP-binding"/>
    <property type="match status" value="1"/>
</dbReference>
<dbReference type="InterPro" id="IPR010071">
    <property type="entry name" value="AA_adenyl_dom"/>
</dbReference>
<dbReference type="CDD" id="cd05930">
    <property type="entry name" value="A_NRPS"/>
    <property type="match status" value="1"/>
</dbReference>
<evidence type="ECO:0000313" key="4">
    <source>
        <dbReference type="EMBL" id="MFD1832731.1"/>
    </source>
</evidence>
<dbReference type="Pfam" id="PF13193">
    <property type="entry name" value="AMP-binding_C"/>
    <property type="match status" value="1"/>
</dbReference>
<dbReference type="SUPFAM" id="SSF52777">
    <property type="entry name" value="CoA-dependent acyltransferases"/>
    <property type="match status" value="1"/>
</dbReference>
<gene>
    <name evidence="4" type="ORF">ACFSJS_24255</name>
</gene>
<dbReference type="InterPro" id="IPR045851">
    <property type="entry name" value="AMP-bd_C_sf"/>
</dbReference>
<dbReference type="PANTHER" id="PTHR45527:SF1">
    <property type="entry name" value="FATTY ACID SYNTHASE"/>
    <property type="match status" value="1"/>
</dbReference>
<evidence type="ECO:0000256" key="1">
    <source>
        <dbReference type="SAM" id="MobiDB-lite"/>
    </source>
</evidence>
<dbReference type="Gene3D" id="3.30.300.30">
    <property type="match status" value="1"/>
</dbReference>
<proteinExistence type="predicted"/>
<dbReference type="InterPro" id="IPR000873">
    <property type="entry name" value="AMP-dep_synth/lig_dom"/>
</dbReference>
<feature type="compositionally biased region" description="Basic and acidic residues" evidence="1">
    <location>
        <begin position="793"/>
        <end position="805"/>
    </location>
</feature>